<name>A0A6A6FCF5_9PEZI</name>
<accession>A0A6A6FCF5</accession>
<sequence>MTTRKRSSIVNHIQRRRGREHSEEQKVKEHAGGRRTTREAHGLGRIIPQSRSLCPARPEASMLGGYLGFISMPKCDTDCPSHLLRERRRSWPLVMDFEGHIRHGVQSHWQPGRRADSQWSLCRQPVEPLQMWHRVYPVGLGSGERRLENCFAEQPGGKYSDEQSRAE</sequence>
<reference evidence="2" key="1">
    <citation type="journal article" date="2020" name="Stud. Mycol.">
        <title>101 Dothideomycetes genomes: a test case for predicting lifestyles and emergence of pathogens.</title>
        <authorList>
            <person name="Haridas S."/>
            <person name="Albert R."/>
            <person name="Binder M."/>
            <person name="Bloem J."/>
            <person name="Labutti K."/>
            <person name="Salamov A."/>
            <person name="Andreopoulos B."/>
            <person name="Baker S."/>
            <person name="Barry K."/>
            <person name="Bills G."/>
            <person name="Bluhm B."/>
            <person name="Cannon C."/>
            <person name="Castanera R."/>
            <person name="Culley D."/>
            <person name="Daum C."/>
            <person name="Ezra D."/>
            <person name="Gonzalez J."/>
            <person name="Henrissat B."/>
            <person name="Kuo A."/>
            <person name="Liang C."/>
            <person name="Lipzen A."/>
            <person name="Lutzoni F."/>
            <person name="Magnuson J."/>
            <person name="Mondo S."/>
            <person name="Nolan M."/>
            <person name="Ohm R."/>
            <person name="Pangilinan J."/>
            <person name="Park H.-J."/>
            <person name="Ramirez L."/>
            <person name="Alfaro M."/>
            <person name="Sun H."/>
            <person name="Tritt A."/>
            <person name="Yoshinaga Y."/>
            <person name="Zwiers L.-H."/>
            <person name="Turgeon B."/>
            <person name="Goodwin S."/>
            <person name="Spatafora J."/>
            <person name="Crous P."/>
            <person name="Grigoriev I."/>
        </authorList>
    </citation>
    <scope>NUCLEOTIDE SEQUENCE</scope>
    <source>
        <strain evidence="2">SCOH1-5</strain>
    </source>
</reference>
<dbReference type="Proteomes" id="UP000799539">
    <property type="component" value="Unassembled WGS sequence"/>
</dbReference>
<dbReference type="AlphaFoldDB" id="A0A6A6FCF5"/>
<keyword evidence="3" id="KW-1185">Reference proteome</keyword>
<evidence type="ECO:0000256" key="1">
    <source>
        <dbReference type="SAM" id="MobiDB-lite"/>
    </source>
</evidence>
<dbReference type="EMBL" id="ML992678">
    <property type="protein sequence ID" value="KAF2211077.1"/>
    <property type="molecule type" value="Genomic_DNA"/>
</dbReference>
<proteinExistence type="predicted"/>
<protein>
    <submittedName>
        <fullName evidence="2">Uncharacterized protein</fullName>
    </submittedName>
</protein>
<feature type="compositionally biased region" description="Basic residues" evidence="1">
    <location>
        <begin position="1"/>
        <end position="19"/>
    </location>
</feature>
<gene>
    <name evidence="2" type="ORF">CERZMDRAFT_98809</name>
</gene>
<feature type="compositionally biased region" description="Basic and acidic residues" evidence="1">
    <location>
        <begin position="20"/>
        <end position="41"/>
    </location>
</feature>
<evidence type="ECO:0000313" key="3">
    <source>
        <dbReference type="Proteomes" id="UP000799539"/>
    </source>
</evidence>
<feature type="region of interest" description="Disordered" evidence="1">
    <location>
        <begin position="1"/>
        <end position="41"/>
    </location>
</feature>
<evidence type="ECO:0000313" key="2">
    <source>
        <dbReference type="EMBL" id="KAF2211077.1"/>
    </source>
</evidence>
<organism evidence="2 3">
    <name type="scientific">Cercospora zeae-maydis SCOH1-5</name>
    <dbReference type="NCBI Taxonomy" id="717836"/>
    <lineage>
        <taxon>Eukaryota</taxon>
        <taxon>Fungi</taxon>
        <taxon>Dikarya</taxon>
        <taxon>Ascomycota</taxon>
        <taxon>Pezizomycotina</taxon>
        <taxon>Dothideomycetes</taxon>
        <taxon>Dothideomycetidae</taxon>
        <taxon>Mycosphaerellales</taxon>
        <taxon>Mycosphaerellaceae</taxon>
        <taxon>Cercospora</taxon>
    </lineage>
</organism>